<gene>
    <name evidence="1" type="ORF">SAMN02787144_104431</name>
</gene>
<proteinExistence type="predicted"/>
<accession>A0A1K2F938</accession>
<name>A0A1K2F938_STRAR</name>
<dbReference type="EMBL" id="FPJO01000044">
    <property type="protein sequence ID" value="SFY44227.1"/>
    <property type="molecule type" value="Genomic_DNA"/>
</dbReference>
<dbReference type="InterPro" id="IPR011990">
    <property type="entry name" value="TPR-like_helical_dom_sf"/>
</dbReference>
<dbReference type="RefSeq" id="WP_331733941.1">
    <property type="nucleotide sequence ID" value="NZ_CP108284.1"/>
</dbReference>
<organism evidence="1 2">
    <name type="scientific">Streptomyces atratus</name>
    <dbReference type="NCBI Taxonomy" id="1893"/>
    <lineage>
        <taxon>Bacteria</taxon>
        <taxon>Bacillati</taxon>
        <taxon>Actinomycetota</taxon>
        <taxon>Actinomycetes</taxon>
        <taxon>Kitasatosporales</taxon>
        <taxon>Streptomycetaceae</taxon>
        <taxon>Streptomyces</taxon>
    </lineage>
</organism>
<evidence type="ECO:0000313" key="2">
    <source>
        <dbReference type="Proteomes" id="UP000181909"/>
    </source>
</evidence>
<sequence>MINVEDPPTPPANVAVPAMSLNNLALWLGEVGRREEGLAAIQEAVRIRRTLAETNPECFRGTCEGR</sequence>
<reference evidence="1 2" key="1">
    <citation type="submission" date="2016-11" db="EMBL/GenBank/DDBJ databases">
        <authorList>
            <person name="Jaros S."/>
            <person name="Januszkiewicz K."/>
            <person name="Wedrychowicz H."/>
        </authorList>
    </citation>
    <scope>NUCLEOTIDE SEQUENCE [LARGE SCALE GENOMIC DNA]</scope>
    <source>
        <strain evidence="1 2">OK807</strain>
    </source>
</reference>
<dbReference type="STRING" id="1893.SAMN02787144_104431"/>
<protein>
    <submittedName>
        <fullName evidence="1">Tetratricopeptide repeat-containing protein</fullName>
    </submittedName>
</protein>
<evidence type="ECO:0000313" key="1">
    <source>
        <dbReference type="EMBL" id="SFY44227.1"/>
    </source>
</evidence>
<dbReference type="Proteomes" id="UP000181909">
    <property type="component" value="Unassembled WGS sequence"/>
</dbReference>
<dbReference type="AlphaFoldDB" id="A0A1K2F938"/>
<dbReference type="Gene3D" id="1.25.40.10">
    <property type="entry name" value="Tetratricopeptide repeat domain"/>
    <property type="match status" value="1"/>
</dbReference>